<evidence type="ECO:0000313" key="1">
    <source>
        <dbReference type="EMBL" id="CAG9947587.1"/>
    </source>
</evidence>
<evidence type="ECO:0000313" key="2">
    <source>
        <dbReference type="Proteomes" id="UP000836387"/>
    </source>
</evidence>
<keyword evidence="2" id="KW-1185">Reference proteome</keyword>
<sequence>MTAADELNDPQEEPPRLRERIDMSSHVVVIIGAGGMGLAIARRITNGRRLFLADYSAAALEVAAKDLSDNGYDVITHTVDVTQLDAVRELAKAAGNLGQVYAVVHTAGVSPVQASPQQVLEVDLVGTANVLDCFYEIASPGLAMVCIASMAGHLGGGMTQELERHLATAPTDKLLEHPEIDNKTPMSYAMAKKGNILRVKAASKSWGNKGARVNTISPGIIATAMGKQEFEGPGGDQMRHMLAASAVGKEGTAEDIANMVAFLVGPESRYITGTDFLVDGGVVAGLASQRWAT</sequence>
<comment type="caution">
    <text evidence="1">The sequence shown here is derived from an EMBL/GenBank/DDBJ whole genome shotgun (WGS) entry which is preliminary data.</text>
</comment>
<gene>
    <name evidence="1" type="ORF">CRV2_00012761</name>
</gene>
<name>A0ACA9U4Q6_BIOOC</name>
<organism evidence="1 2">
    <name type="scientific">Clonostachys rosea f. rosea IK726</name>
    <dbReference type="NCBI Taxonomy" id="1349383"/>
    <lineage>
        <taxon>Eukaryota</taxon>
        <taxon>Fungi</taxon>
        <taxon>Dikarya</taxon>
        <taxon>Ascomycota</taxon>
        <taxon>Pezizomycotina</taxon>
        <taxon>Sordariomycetes</taxon>
        <taxon>Hypocreomycetidae</taxon>
        <taxon>Hypocreales</taxon>
        <taxon>Bionectriaceae</taxon>
        <taxon>Clonostachys</taxon>
    </lineage>
</organism>
<reference evidence="1" key="1">
    <citation type="submission" date="2020-04" db="EMBL/GenBank/DDBJ databases">
        <authorList>
            <person name="Broberg M."/>
        </authorList>
    </citation>
    <scope>NUCLEOTIDE SEQUENCE</scope>
</reference>
<protein>
    <submittedName>
        <fullName evidence="1">Uncharacterized protein</fullName>
    </submittedName>
</protein>
<reference evidence="1" key="2">
    <citation type="submission" date="2021-10" db="EMBL/GenBank/DDBJ databases">
        <authorList>
            <person name="Piombo E."/>
        </authorList>
    </citation>
    <scope>NUCLEOTIDE SEQUENCE</scope>
</reference>
<proteinExistence type="predicted"/>
<accession>A0ACA9U4Q6</accession>
<dbReference type="EMBL" id="CADEHS020000012">
    <property type="protein sequence ID" value="CAG9947587.1"/>
    <property type="molecule type" value="Genomic_DNA"/>
</dbReference>
<dbReference type="Proteomes" id="UP000836387">
    <property type="component" value="Unassembled WGS sequence"/>
</dbReference>